<dbReference type="PANTHER" id="PTHR47839">
    <property type="entry name" value="DOMAIN PROTEIN, PUTATIVE (AFU_ORTHOLOGUE AFUA_6G04830)-RELATED"/>
    <property type="match status" value="1"/>
</dbReference>
<dbReference type="PANTHER" id="PTHR47839:SF1">
    <property type="entry name" value="DOMAIN PROTEIN, PUTATIVE (AFU_ORTHOLOGUE AFUA_6G04830)-RELATED"/>
    <property type="match status" value="1"/>
</dbReference>
<dbReference type="AlphaFoldDB" id="U9TD17"/>
<evidence type="ECO:0000313" key="1">
    <source>
        <dbReference type="EMBL" id="ESA05332.1"/>
    </source>
</evidence>
<proteinExistence type="predicted"/>
<dbReference type="eggNOG" id="ENOG502QPMA">
    <property type="taxonomic scope" value="Eukaryota"/>
</dbReference>
<sequence length="364" mass="41682">MAFFWRHGQLTSKQGPTGDIDKTWTTFLMDMREPIDVNIHSWLNHTLPNVENFAQFLANSLGFTGNLREISVYFNNVSAIHLSKNIMEPKLMNISPEIDTYSPRKMFQLASVQVRDVQLEVKRILIPTNMGANQWCSTDLQTEQASILLRITSGNLNVNVNDTFSAEMERITKKKPPRNTTIQMIFTGFNEHENYNGTISPVFKDLLPYPEQGRIYIGFSTHQTTGCCSHLAARVIPTVERESIDLAEKTLSVYNNEMLCLAGTLCRILYEDEMAYIEQLYNEMISDDNSDSFRNWIDIWAAYNLTYCTFRNSTPNEKVGRILESQFFNCTKKNLPILSTNGVLPISNVRIPNPEMEGFIKIES</sequence>
<protein>
    <submittedName>
        <fullName evidence="1">Uncharacterized protein</fullName>
    </submittedName>
</protein>
<dbReference type="EMBL" id="KI293161">
    <property type="protein sequence ID" value="ESA05332.1"/>
    <property type="molecule type" value="Genomic_DNA"/>
</dbReference>
<name>U9TD17_RHIID</name>
<organism evidence="1">
    <name type="scientific">Rhizophagus irregularis (strain DAOM 181602 / DAOM 197198 / MUCL 43194)</name>
    <name type="common">Arbuscular mycorrhizal fungus</name>
    <name type="synonym">Glomus intraradices</name>
    <dbReference type="NCBI Taxonomy" id="747089"/>
    <lineage>
        <taxon>Eukaryota</taxon>
        <taxon>Fungi</taxon>
        <taxon>Fungi incertae sedis</taxon>
        <taxon>Mucoromycota</taxon>
        <taxon>Glomeromycotina</taxon>
        <taxon>Glomeromycetes</taxon>
        <taxon>Glomerales</taxon>
        <taxon>Glomeraceae</taxon>
        <taxon>Rhizophagus</taxon>
    </lineage>
</organism>
<dbReference type="InterPro" id="IPR022155">
    <property type="entry name" value="DUF3684"/>
</dbReference>
<reference evidence="1" key="1">
    <citation type="submission" date="2013-07" db="EMBL/GenBank/DDBJ databases">
        <title>The genome of an arbuscular mycorrhizal fungus provides insights into the evolution of the oldest plant symbiosis.</title>
        <authorList>
            <consortium name="DOE Joint Genome Institute"/>
            <person name="Tisserant E."/>
            <person name="Malbreil M."/>
            <person name="Kuo A."/>
            <person name="Kohler A."/>
            <person name="Symeonidi A."/>
            <person name="Balestrini R."/>
            <person name="Charron P."/>
            <person name="Duensing N."/>
            <person name="Frei-dit-Frey N."/>
            <person name="Gianinazzi-Pearson V."/>
            <person name="Gilbert B."/>
            <person name="Handa Y."/>
            <person name="Hijri M."/>
            <person name="Kaul R."/>
            <person name="Kawaguchi M."/>
            <person name="Krajinski F."/>
            <person name="Lammers P."/>
            <person name="Lapierre D."/>
            <person name="Masclaux F.G."/>
            <person name="Murat C."/>
            <person name="Morin E."/>
            <person name="Ndikumana S."/>
            <person name="Pagni M."/>
            <person name="Petitpierre D."/>
            <person name="Requena N."/>
            <person name="Rosikiewicz P."/>
            <person name="Riley R."/>
            <person name="Saito K."/>
            <person name="San Clemente H."/>
            <person name="Shapiro H."/>
            <person name="van Tuinen D."/>
            <person name="Becard G."/>
            <person name="Bonfante P."/>
            <person name="Paszkowski U."/>
            <person name="Shachar-Hill Y."/>
            <person name="Young J.P."/>
            <person name="Sanders I.R."/>
            <person name="Henrissat B."/>
            <person name="Rensing S.A."/>
            <person name="Grigoriev I.V."/>
            <person name="Corradi N."/>
            <person name="Roux C."/>
            <person name="Martin F."/>
        </authorList>
    </citation>
    <scope>NUCLEOTIDE SEQUENCE</scope>
    <source>
        <strain evidence="1">DAOM 197198</strain>
    </source>
</reference>
<gene>
    <name evidence="1" type="ORF">GLOINDRAFT_35664</name>
</gene>
<accession>U9TD17</accession>
<dbReference type="HOGENOM" id="CLU_731864_0_0_1"/>
<dbReference type="Pfam" id="PF12449">
    <property type="entry name" value="DUF3684"/>
    <property type="match status" value="1"/>
</dbReference>